<keyword evidence="1" id="KW-1133">Transmembrane helix</keyword>
<evidence type="ECO:0000313" key="2">
    <source>
        <dbReference type="EMBL" id="MYL65817.1"/>
    </source>
</evidence>
<feature type="transmembrane region" description="Helical" evidence="1">
    <location>
        <begin position="81"/>
        <end position="98"/>
    </location>
</feature>
<reference evidence="2 3" key="1">
    <citation type="submission" date="2019-11" db="EMBL/GenBank/DDBJ databases">
        <title>Genome sequences of 17 halophilic strains isolated from different environments.</title>
        <authorList>
            <person name="Furrow R.E."/>
        </authorList>
    </citation>
    <scope>NUCLEOTIDE SEQUENCE [LARGE SCALE GENOMIC DNA]</scope>
    <source>
        <strain evidence="2 3">22506_14_FS</strain>
    </source>
</reference>
<keyword evidence="1" id="KW-0812">Transmembrane</keyword>
<dbReference type="EMBL" id="WMEY01000010">
    <property type="protein sequence ID" value="MYL65817.1"/>
    <property type="molecule type" value="Genomic_DNA"/>
</dbReference>
<proteinExistence type="predicted"/>
<organism evidence="2 3">
    <name type="scientific">Guptibacillus hwajinpoensis</name>
    <dbReference type="NCBI Taxonomy" id="208199"/>
    <lineage>
        <taxon>Bacteria</taxon>
        <taxon>Bacillati</taxon>
        <taxon>Bacillota</taxon>
        <taxon>Bacilli</taxon>
        <taxon>Bacillales</taxon>
        <taxon>Guptibacillaceae</taxon>
        <taxon>Guptibacillus</taxon>
    </lineage>
</organism>
<accession>A0A845F5C7</accession>
<dbReference type="Proteomes" id="UP000447833">
    <property type="component" value="Unassembled WGS sequence"/>
</dbReference>
<feature type="transmembrane region" description="Helical" evidence="1">
    <location>
        <begin position="52"/>
        <end position="75"/>
    </location>
</feature>
<name>A0A845F5C7_9BACL</name>
<protein>
    <submittedName>
        <fullName evidence="2">Uncharacterized protein</fullName>
    </submittedName>
</protein>
<evidence type="ECO:0000256" key="1">
    <source>
        <dbReference type="SAM" id="Phobius"/>
    </source>
</evidence>
<dbReference type="RefSeq" id="WP_160921487.1">
    <property type="nucleotide sequence ID" value="NZ_WMEY01000010.1"/>
</dbReference>
<sequence>MDILSHLNDHFWTYLLFITVAGAVGGVGNILISGEFQRFRKVINYENQTVYYSLGSIKEPFVGAIGGILTTLLFIETASAQYLLYLALLTGFGSSAFLKRYVDQKTDQIIDQNNSAIQNENIQMYAVKNEADGSKVKGIMSPPPVYLTEEEMERLTKLQAKVGEAVGPKEAKLYQCEINSLLSQGKQRSF</sequence>
<comment type="caution">
    <text evidence="2">The sequence shown here is derived from an EMBL/GenBank/DDBJ whole genome shotgun (WGS) entry which is preliminary data.</text>
</comment>
<keyword evidence="1" id="KW-0472">Membrane</keyword>
<evidence type="ECO:0000313" key="3">
    <source>
        <dbReference type="Proteomes" id="UP000447833"/>
    </source>
</evidence>
<dbReference type="AlphaFoldDB" id="A0A845F5C7"/>
<feature type="transmembrane region" description="Helical" evidence="1">
    <location>
        <begin position="12"/>
        <end position="32"/>
    </location>
</feature>
<gene>
    <name evidence="2" type="ORF">GLW07_20855</name>
</gene>